<dbReference type="Proteomes" id="UP000652219">
    <property type="component" value="Unassembled WGS sequence"/>
</dbReference>
<proteinExistence type="predicted"/>
<protein>
    <submittedName>
        <fullName evidence="1">Uncharacterized protein</fullName>
    </submittedName>
</protein>
<sequence length="67" mass="8092">MDDYDEALSLWDDPIDLPPDLVNEKEQAKRLFLEYESTTLPDRAEVKEKTNSQRQSIMEKWEMYWIP</sequence>
<dbReference type="EMBL" id="WIGN01000493">
    <property type="protein sequence ID" value="KAF6790723.1"/>
    <property type="molecule type" value="Genomic_DNA"/>
</dbReference>
<reference evidence="1 2" key="1">
    <citation type="journal article" date="2020" name="Phytopathology">
        <title>Genome Sequence Resources of Colletotrichum truncatum, C. plurivorum, C. musicola, and C. sojae: Four Species Pathogenic to Soybean (Glycine max).</title>
        <authorList>
            <person name="Rogerio F."/>
            <person name="Boufleur T.R."/>
            <person name="Ciampi-Guillardi M."/>
            <person name="Sukno S.A."/>
            <person name="Thon M.R."/>
            <person name="Massola Junior N.S."/>
            <person name="Baroncelli R."/>
        </authorList>
    </citation>
    <scope>NUCLEOTIDE SEQUENCE [LARGE SCALE GENOMIC DNA]</scope>
    <source>
        <strain evidence="1 2">LFN0009</strain>
    </source>
</reference>
<organism evidence="1 2">
    <name type="scientific">Colletotrichum sojae</name>
    <dbReference type="NCBI Taxonomy" id="2175907"/>
    <lineage>
        <taxon>Eukaryota</taxon>
        <taxon>Fungi</taxon>
        <taxon>Dikarya</taxon>
        <taxon>Ascomycota</taxon>
        <taxon>Pezizomycotina</taxon>
        <taxon>Sordariomycetes</taxon>
        <taxon>Hypocreomycetidae</taxon>
        <taxon>Glomerellales</taxon>
        <taxon>Glomerellaceae</taxon>
        <taxon>Colletotrichum</taxon>
        <taxon>Colletotrichum orchidearum species complex</taxon>
    </lineage>
</organism>
<feature type="non-terminal residue" evidence="1">
    <location>
        <position position="67"/>
    </location>
</feature>
<accession>A0A8H6MJS8</accession>
<comment type="caution">
    <text evidence="1">The sequence shown here is derived from an EMBL/GenBank/DDBJ whole genome shotgun (WGS) entry which is preliminary data.</text>
</comment>
<gene>
    <name evidence="1" type="ORF">CSOJ01_14491</name>
</gene>
<evidence type="ECO:0000313" key="2">
    <source>
        <dbReference type="Proteomes" id="UP000652219"/>
    </source>
</evidence>
<evidence type="ECO:0000313" key="1">
    <source>
        <dbReference type="EMBL" id="KAF6790723.1"/>
    </source>
</evidence>
<name>A0A8H6MJS8_9PEZI</name>
<dbReference type="AlphaFoldDB" id="A0A8H6MJS8"/>
<keyword evidence="2" id="KW-1185">Reference proteome</keyword>